<sequence length="500" mass="53349">MRDLDDLDRDLLARLALVEVITPLLAAVLAEDDDDPADDAVMAVAGQLDRLRASGAVVIDPGSGQTAVEPGLRSGALTQWERRPAMRRGLLARAAVWYEREGMLLLAIRCAADAGEWLFVGALLMRSVALLFAGRDREALLIELDRIPRHLAPSDPALAAALSALAFCRGQREAFRRELRVAVQAVRAAVAPVPPPTIAAVHILTAERALMDGQPEAMLMSARAAVEAVRMLDPATTPAWPIYVDVAETLAGHAELWAGSLERGVRMLADRRGVPQASEFVAVRADGFRAIGLALLGEARSAALAAETALAPARALGWDDQPVTAPAWAASALAAADDERDEDARVALAALAPMREMGGVDPLVAVVADLAEIELLRRSSGEASARLRILAIDSEAARWRGSAERIAALQAALRPRPDAPTVVLTAREREVLALLPSLLTMAEIAARLYLSFHTVRQHAKSVYRKLGVSRRSDAVRVARERGLLIAGDGDDASPRSMSAP</sequence>
<protein>
    <recommendedName>
        <fullName evidence="2">HTH luxR-type domain-containing protein</fullName>
    </recommendedName>
</protein>
<dbReference type="SMART" id="SM00421">
    <property type="entry name" value="HTH_LUXR"/>
    <property type="match status" value="1"/>
</dbReference>
<evidence type="ECO:0000259" key="2">
    <source>
        <dbReference type="PROSITE" id="PS50043"/>
    </source>
</evidence>
<dbReference type="InterPro" id="IPR036388">
    <property type="entry name" value="WH-like_DNA-bd_sf"/>
</dbReference>
<keyword evidence="1" id="KW-0238">DNA-binding</keyword>
<dbReference type="InterPro" id="IPR039420">
    <property type="entry name" value="WalR-like"/>
</dbReference>
<gene>
    <name evidence="3" type="ORF">GCM10009807_31150</name>
</gene>
<evidence type="ECO:0000313" key="4">
    <source>
        <dbReference type="Proteomes" id="UP001500596"/>
    </source>
</evidence>
<dbReference type="PROSITE" id="PS50043">
    <property type="entry name" value="HTH_LUXR_2"/>
    <property type="match status" value="1"/>
</dbReference>
<organism evidence="3 4">
    <name type="scientific">Microbacterium lacus</name>
    <dbReference type="NCBI Taxonomy" id="415217"/>
    <lineage>
        <taxon>Bacteria</taxon>
        <taxon>Bacillati</taxon>
        <taxon>Actinomycetota</taxon>
        <taxon>Actinomycetes</taxon>
        <taxon>Micrococcales</taxon>
        <taxon>Microbacteriaceae</taxon>
        <taxon>Microbacterium</taxon>
    </lineage>
</organism>
<dbReference type="CDD" id="cd06170">
    <property type="entry name" value="LuxR_C_like"/>
    <property type="match status" value="1"/>
</dbReference>
<dbReference type="PANTHER" id="PTHR43214">
    <property type="entry name" value="TWO-COMPONENT RESPONSE REGULATOR"/>
    <property type="match status" value="1"/>
</dbReference>
<dbReference type="EMBL" id="BAAAPK010000002">
    <property type="protein sequence ID" value="GAA1685112.1"/>
    <property type="molecule type" value="Genomic_DNA"/>
</dbReference>
<evidence type="ECO:0000313" key="3">
    <source>
        <dbReference type="EMBL" id="GAA1685112.1"/>
    </source>
</evidence>
<accession>A0ABN2HBK6</accession>
<reference evidence="3 4" key="1">
    <citation type="journal article" date="2019" name="Int. J. Syst. Evol. Microbiol.">
        <title>The Global Catalogue of Microorganisms (GCM) 10K type strain sequencing project: providing services to taxonomists for standard genome sequencing and annotation.</title>
        <authorList>
            <consortium name="The Broad Institute Genomics Platform"/>
            <consortium name="The Broad Institute Genome Sequencing Center for Infectious Disease"/>
            <person name="Wu L."/>
            <person name="Ma J."/>
        </authorList>
    </citation>
    <scope>NUCLEOTIDE SEQUENCE [LARGE SCALE GENOMIC DNA]</scope>
    <source>
        <strain evidence="3 4">JCM 15575</strain>
    </source>
</reference>
<feature type="domain" description="HTH luxR-type" evidence="2">
    <location>
        <begin position="417"/>
        <end position="482"/>
    </location>
</feature>
<dbReference type="Pfam" id="PF00196">
    <property type="entry name" value="GerE"/>
    <property type="match status" value="1"/>
</dbReference>
<name>A0ABN2HBK6_9MICO</name>
<dbReference type="PRINTS" id="PR00038">
    <property type="entry name" value="HTHLUXR"/>
</dbReference>
<comment type="caution">
    <text evidence="3">The sequence shown here is derived from an EMBL/GenBank/DDBJ whole genome shotgun (WGS) entry which is preliminary data.</text>
</comment>
<dbReference type="RefSeq" id="WP_344055927.1">
    <property type="nucleotide sequence ID" value="NZ_BAAAPK010000002.1"/>
</dbReference>
<dbReference type="Proteomes" id="UP001500596">
    <property type="component" value="Unassembled WGS sequence"/>
</dbReference>
<keyword evidence="4" id="KW-1185">Reference proteome</keyword>
<dbReference type="InterPro" id="IPR016032">
    <property type="entry name" value="Sig_transdc_resp-reg_C-effctor"/>
</dbReference>
<dbReference type="InterPro" id="IPR000792">
    <property type="entry name" value="Tscrpt_reg_LuxR_C"/>
</dbReference>
<proteinExistence type="predicted"/>
<dbReference type="SUPFAM" id="SSF46894">
    <property type="entry name" value="C-terminal effector domain of the bipartite response regulators"/>
    <property type="match status" value="1"/>
</dbReference>
<evidence type="ECO:0000256" key="1">
    <source>
        <dbReference type="ARBA" id="ARBA00023125"/>
    </source>
</evidence>
<dbReference type="Gene3D" id="1.10.10.10">
    <property type="entry name" value="Winged helix-like DNA-binding domain superfamily/Winged helix DNA-binding domain"/>
    <property type="match status" value="1"/>
</dbReference>